<accession>A0A417YRU3</accession>
<protein>
    <submittedName>
        <fullName evidence="2">Uncharacterized protein</fullName>
    </submittedName>
</protein>
<proteinExistence type="predicted"/>
<evidence type="ECO:0000313" key="3">
    <source>
        <dbReference type="Proteomes" id="UP000284416"/>
    </source>
</evidence>
<organism evidence="2 3">
    <name type="scientific">Neobacillus notoginsengisoli</name>
    <dbReference type="NCBI Taxonomy" id="1578198"/>
    <lineage>
        <taxon>Bacteria</taxon>
        <taxon>Bacillati</taxon>
        <taxon>Bacillota</taxon>
        <taxon>Bacilli</taxon>
        <taxon>Bacillales</taxon>
        <taxon>Bacillaceae</taxon>
        <taxon>Neobacillus</taxon>
    </lineage>
</organism>
<feature type="signal peptide" evidence="1">
    <location>
        <begin position="1"/>
        <end position="20"/>
    </location>
</feature>
<feature type="chain" id="PRO_5039378691" evidence="1">
    <location>
        <begin position="21"/>
        <end position="118"/>
    </location>
</feature>
<keyword evidence="3" id="KW-1185">Reference proteome</keyword>
<dbReference type="EMBL" id="QWEG01000009">
    <property type="protein sequence ID" value="RHW38010.1"/>
    <property type="molecule type" value="Genomic_DNA"/>
</dbReference>
<reference evidence="2 3" key="1">
    <citation type="journal article" date="2017" name="Int. J. Syst. Evol. Microbiol.">
        <title>Bacillus notoginsengisoli sp. nov., a novel bacterium isolated from the rhizosphere of Panax notoginseng.</title>
        <authorList>
            <person name="Zhang M.Y."/>
            <person name="Cheng J."/>
            <person name="Cai Y."/>
            <person name="Zhang T.Y."/>
            <person name="Wu Y.Y."/>
            <person name="Manikprabhu D."/>
            <person name="Li W.J."/>
            <person name="Zhang Y.X."/>
        </authorList>
    </citation>
    <scope>NUCLEOTIDE SEQUENCE [LARGE SCALE GENOMIC DNA]</scope>
    <source>
        <strain evidence="2 3">JCM 30743</strain>
    </source>
</reference>
<dbReference type="RefSeq" id="WP_118921646.1">
    <property type="nucleotide sequence ID" value="NZ_QWEG01000009.1"/>
</dbReference>
<dbReference type="AlphaFoldDB" id="A0A417YRU3"/>
<evidence type="ECO:0000256" key="1">
    <source>
        <dbReference type="SAM" id="SignalP"/>
    </source>
</evidence>
<sequence>MKKKLLAVLFSGALAFGVFGVPGNAVQAAEEPCDCHTWVPISGADRNVKVAGLLSSQNFKVVKADLWAKGYSWNGAHSIEVINPFPALVMVGVPFVNAAGGIEYHVFINGEYAGVPQE</sequence>
<dbReference type="OrthoDB" id="2876108at2"/>
<comment type="caution">
    <text evidence="2">The sequence shown here is derived from an EMBL/GenBank/DDBJ whole genome shotgun (WGS) entry which is preliminary data.</text>
</comment>
<keyword evidence="1" id="KW-0732">Signal</keyword>
<dbReference type="Proteomes" id="UP000284416">
    <property type="component" value="Unassembled WGS sequence"/>
</dbReference>
<name>A0A417YRU3_9BACI</name>
<gene>
    <name evidence="2" type="ORF">D1B31_14605</name>
</gene>
<evidence type="ECO:0000313" key="2">
    <source>
        <dbReference type="EMBL" id="RHW38010.1"/>
    </source>
</evidence>